<dbReference type="OrthoDB" id="7725378at2"/>
<proteinExistence type="predicted"/>
<dbReference type="AlphaFoldDB" id="A0A364P3I0"/>
<organism evidence="2 3">
    <name type="scientific">Paramagnetospirillum kuznetsovii</name>
    <dbReference type="NCBI Taxonomy" id="2053833"/>
    <lineage>
        <taxon>Bacteria</taxon>
        <taxon>Pseudomonadati</taxon>
        <taxon>Pseudomonadota</taxon>
        <taxon>Alphaproteobacteria</taxon>
        <taxon>Rhodospirillales</taxon>
        <taxon>Magnetospirillaceae</taxon>
        <taxon>Paramagnetospirillum</taxon>
    </lineage>
</organism>
<protein>
    <submittedName>
        <fullName evidence="2">Uncharacterized protein</fullName>
    </submittedName>
</protein>
<gene>
    <name evidence="2" type="ORF">CU669_02185</name>
</gene>
<comment type="caution">
    <text evidence="2">The sequence shown here is derived from an EMBL/GenBank/DDBJ whole genome shotgun (WGS) entry which is preliminary data.</text>
</comment>
<keyword evidence="1" id="KW-0732">Signal</keyword>
<dbReference type="EMBL" id="PGTO01000001">
    <property type="protein sequence ID" value="RAU23902.1"/>
    <property type="molecule type" value="Genomic_DNA"/>
</dbReference>
<evidence type="ECO:0000313" key="3">
    <source>
        <dbReference type="Proteomes" id="UP000251075"/>
    </source>
</evidence>
<reference evidence="2 3" key="1">
    <citation type="submission" date="2017-11" db="EMBL/GenBank/DDBJ databases">
        <title>Draft genome sequence of magnetotactic bacterium Magnetospirillum kuznetsovii LBB-42.</title>
        <authorList>
            <person name="Grouzdev D.S."/>
            <person name="Rysina M.S."/>
            <person name="Baslerov R.V."/>
            <person name="Koziaeva V."/>
        </authorList>
    </citation>
    <scope>NUCLEOTIDE SEQUENCE [LARGE SCALE GENOMIC DNA]</scope>
    <source>
        <strain evidence="2 3">LBB-42</strain>
    </source>
</reference>
<accession>A0A364P3I0</accession>
<evidence type="ECO:0000256" key="1">
    <source>
        <dbReference type="SAM" id="SignalP"/>
    </source>
</evidence>
<feature type="signal peptide" evidence="1">
    <location>
        <begin position="1"/>
        <end position="18"/>
    </location>
</feature>
<sequence length="168" mass="18030">MRGLIVILSLLLCFPAVAAESWGLPGEQEASFDGKVVDIQCALTGDCPKDCGAGRRQLGLLKKDGTLILAMKNADPFAGATRDLLPFCGKPVTVDGLFTSNEGVRAFALQRVKPPGGDWIAANGFARDWAKAHELKPGSPQLEEWYRHDEMVAARIKAEGKLGLGPEK</sequence>
<keyword evidence="3" id="KW-1185">Reference proteome</keyword>
<dbReference type="RefSeq" id="WP_112142134.1">
    <property type="nucleotide sequence ID" value="NZ_PGTO01000001.1"/>
</dbReference>
<feature type="chain" id="PRO_5017017968" evidence="1">
    <location>
        <begin position="19"/>
        <end position="168"/>
    </location>
</feature>
<name>A0A364P3I0_9PROT</name>
<dbReference type="Proteomes" id="UP000251075">
    <property type="component" value="Unassembled WGS sequence"/>
</dbReference>
<evidence type="ECO:0000313" key="2">
    <source>
        <dbReference type="EMBL" id="RAU23902.1"/>
    </source>
</evidence>